<dbReference type="EMBL" id="JAADYS010000688">
    <property type="protein sequence ID" value="KAF4467841.1"/>
    <property type="molecule type" value="Genomic_DNA"/>
</dbReference>
<gene>
    <name evidence="2" type="ORF">FALBO_5287</name>
</gene>
<feature type="region of interest" description="Disordered" evidence="1">
    <location>
        <begin position="1"/>
        <end position="20"/>
    </location>
</feature>
<dbReference type="AlphaFoldDB" id="A0A8H4LFI9"/>
<sequence>MKPRRYNRSKSIPTENSPKKSLLTVITRRLSLSAIRRPNSQRLSDEDDDDAEKSIRPEPQEIPLEVESPPASLRRSITDMQQPLSPISLTRVSRRASRFWSISSANYFEDNTPAPSSSPPAYEGSAYVPRHAAADFNKTASNRLTVMIEADETTLCSFNCDPGRNHLAANYDDEYLDDEDAMLHREDALAALTASARSRSIAQGDDNNDYTLFLAQAAANQEARARNSAAAWAELDHRTTWASRRTSGAADPLISRQSRGHSAYLGVPAGISGSSRPVSSIAISIAEYIRPSHASRAW</sequence>
<accession>A0A8H4LFI9</accession>
<reference evidence="2 3" key="1">
    <citation type="submission" date="2020-01" db="EMBL/GenBank/DDBJ databases">
        <title>Identification and distribution of gene clusters putatively required for synthesis of sphingolipid metabolism inhibitors in phylogenetically diverse species of the filamentous fungus Fusarium.</title>
        <authorList>
            <person name="Kim H.-S."/>
            <person name="Busman M."/>
            <person name="Brown D.W."/>
            <person name="Divon H."/>
            <person name="Uhlig S."/>
            <person name="Proctor R.H."/>
        </authorList>
    </citation>
    <scope>NUCLEOTIDE SEQUENCE [LARGE SCALE GENOMIC DNA]</scope>
    <source>
        <strain evidence="2 3">NRRL 20459</strain>
    </source>
</reference>
<evidence type="ECO:0000313" key="3">
    <source>
        <dbReference type="Proteomes" id="UP000554235"/>
    </source>
</evidence>
<organism evidence="2 3">
    <name type="scientific">Fusarium albosuccineum</name>
    <dbReference type="NCBI Taxonomy" id="1237068"/>
    <lineage>
        <taxon>Eukaryota</taxon>
        <taxon>Fungi</taxon>
        <taxon>Dikarya</taxon>
        <taxon>Ascomycota</taxon>
        <taxon>Pezizomycotina</taxon>
        <taxon>Sordariomycetes</taxon>
        <taxon>Hypocreomycetidae</taxon>
        <taxon>Hypocreales</taxon>
        <taxon>Nectriaceae</taxon>
        <taxon>Fusarium</taxon>
        <taxon>Fusarium decemcellulare species complex</taxon>
    </lineage>
</organism>
<evidence type="ECO:0000313" key="2">
    <source>
        <dbReference type="EMBL" id="KAF4467841.1"/>
    </source>
</evidence>
<proteinExistence type="predicted"/>
<evidence type="ECO:0000256" key="1">
    <source>
        <dbReference type="SAM" id="MobiDB-lite"/>
    </source>
</evidence>
<keyword evidence="3" id="KW-1185">Reference proteome</keyword>
<comment type="caution">
    <text evidence="2">The sequence shown here is derived from an EMBL/GenBank/DDBJ whole genome shotgun (WGS) entry which is preliminary data.</text>
</comment>
<dbReference type="OrthoDB" id="4850587at2759"/>
<dbReference type="Proteomes" id="UP000554235">
    <property type="component" value="Unassembled WGS sequence"/>
</dbReference>
<protein>
    <submittedName>
        <fullName evidence="2">Uncharacterized protein</fullName>
    </submittedName>
</protein>
<feature type="region of interest" description="Disordered" evidence="1">
    <location>
        <begin position="34"/>
        <end position="69"/>
    </location>
</feature>
<name>A0A8H4LFI9_9HYPO</name>